<proteinExistence type="predicted"/>
<protein>
    <recommendedName>
        <fullName evidence="2">BZIP domain-containing protein</fullName>
    </recommendedName>
</protein>
<evidence type="ECO:0000313" key="4">
    <source>
        <dbReference type="Proteomes" id="UP000277580"/>
    </source>
</evidence>
<organism evidence="3 4">
    <name type="scientific">Morchella conica CCBAS932</name>
    <dbReference type="NCBI Taxonomy" id="1392247"/>
    <lineage>
        <taxon>Eukaryota</taxon>
        <taxon>Fungi</taxon>
        <taxon>Dikarya</taxon>
        <taxon>Ascomycota</taxon>
        <taxon>Pezizomycotina</taxon>
        <taxon>Pezizomycetes</taxon>
        <taxon>Pezizales</taxon>
        <taxon>Morchellaceae</taxon>
        <taxon>Morchella</taxon>
    </lineage>
</organism>
<dbReference type="STRING" id="1392247.A0A3N4KF66"/>
<gene>
    <name evidence="3" type="ORF">P167DRAFT_568868</name>
</gene>
<dbReference type="PANTHER" id="PTHR38116">
    <property type="entry name" value="CHROMOSOME 7, WHOLE GENOME SHOTGUN SEQUENCE"/>
    <property type="match status" value="1"/>
</dbReference>
<dbReference type="Proteomes" id="UP000277580">
    <property type="component" value="Unassembled WGS sequence"/>
</dbReference>
<dbReference type="AlphaFoldDB" id="A0A3N4KF66"/>
<dbReference type="EMBL" id="ML119201">
    <property type="protein sequence ID" value="RPB06991.1"/>
    <property type="molecule type" value="Genomic_DNA"/>
</dbReference>
<accession>A0A3N4KF66</accession>
<keyword evidence="4" id="KW-1185">Reference proteome</keyword>
<dbReference type="CDD" id="cd14688">
    <property type="entry name" value="bZIP_YAP"/>
    <property type="match status" value="1"/>
</dbReference>
<evidence type="ECO:0000256" key="1">
    <source>
        <dbReference type="SAM" id="MobiDB-lite"/>
    </source>
</evidence>
<dbReference type="GO" id="GO:0003700">
    <property type="term" value="F:DNA-binding transcription factor activity"/>
    <property type="evidence" value="ECO:0007669"/>
    <property type="project" value="InterPro"/>
</dbReference>
<sequence length="345" mass="39334">MSSYPTPGSSSSFTASPGTVIEEEQKYAVARIGNAQERRREQNRKSQQTYRTKHKKGAEKIEFLIKEDKEAEERILLHPKFPLCPEYERHLAQGFVFDEETYGNVDWSVEPSFPIASIIGRQFMPSIPPELVIPAESWLEATGPLRGGYEFFKRHVLIIMNAIDIHLPQLGITTEMLIDKFSISPYVMPENTYNEELEARINGLKEYIPHLAPVDLQRSVPHHPYIDLIPFPAFRTTILEILRDIPNTINQVDFCQDIELGGLRLWGTHSYEPMSYELIEPFAAKWGYLFCRDAVALNATNYWRNARGEHSLGPLDFGGSPGAGSSQKLFDDLYLVKVMRESLGL</sequence>
<name>A0A3N4KF66_9PEZI</name>
<dbReference type="PROSITE" id="PS00036">
    <property type="entry name" value="BZIP_BASIC"/>
    <property type="match status" value="1"/>
</dbReference>
<dbReference type="PANTHER" id="PTHR38116:SF9">
    <property type="entry name" value="BZIP DOMAIN-CONTAINING PROTEIN"/>
    <property type="match status" value="1"/>
</dbReference>
<evidence type="ECO:0000313" key="3">
    <source>
        <dbReference type="EMBL" id="RPB06991.1"/>
    </source>
</evidence>
<feature type="region of interest" description="Disordered" evidence="1">
    <location>
        <begin position="32"/>
        <end position="55"/>
    </location>
</feature>
<dbReference type="InterPro" id="IPR004827">
    <property type="entry name" value="bZIP"/>
</dbReference>
<dbReference type="InterPro" id="IPR021833">
    <property type="entry name" value="DUF3425"/>
</dbReference>
<dbReference type="InParanoid" id="A0A3N4KF66"/>
<reference evidence="3 4" key="1">
    <citation type="journal article" date="2018" name="Nat. Ecol. Evol.">
        <title>Pezizomycetes genomes reveal the molecular basis of ectomycorrhizal truffle lifestyle.</title>
        <authorList>
            <person name="Murat C."/>
            <person name="Payen T."/>
            <person name="Noel B."/>
            <person name="Kuo A."/>
            <person name="Morin E."/>
            <person name="Chen J."/>
            <person name="Kohler A."/>
            <person name="Krizsan K."/>
            <person name="Balestrini R."/>
            <person name="Da Silva C."/>
            <person name="Montanini B."/>
            <person name="Hainaut M."/>
            <person name="Levati E."/>
            <person name="Barry K.W."/>
            <person name="Belfiori B."/>
            <person name="Cichocki N."/>
            <person name="Clum A."/>
            <person name="Dockter R.B."/>
            <person name="Fauchery L."/>
            <person name="Guy J."/>
            <person name="Iotti M."/>
            <person name="Le Tacon F."/>
            <person name="Lindquist E.A."/>
            <person name="Lipzen A."/>
            <person name="Malagnac F."/>
            <person name="Mello A."/>
            <person name="Molinier V."/>
            <person name="Miyauchi S."/>
            <person name="Poulain J."/>
            <person name="Riccioni C."/>
            <person name="Rubini A."/>
            <person name="Sitrit Y."/>
            <person name="Splivallo R."/>
            <person name="Traeger S."/>
            <person name="Wang M."/>
            <person name="Zifcakova L."/>
            <person name="Wipf D."/>
            <person name="Zambonelli A."/>
            <person name="Paolocci F."/>
            <person name="Nowrousian M."/>
            <person name="Ottonello S."/>
            <person name="Baldrian P."/>
            <person name="Spatafora J.W."/>
            <person name="Henrissat B."/>
            <person name="Nagy L.G."/>
            <person name="Aury J.M."/>
            <person name="Wincker P."/>
            <person name="Grigoriev I.V."/>
            <person name="Bonfante P."/>
            <person name="Martin F.M."/>
        </authorList>
    </citation>
    <scope>NUCLEOTIDE SEQUENCE [LARGE SCALE GENOMIC DNA]</scope>
    <source>
        <strain evidence="3 4">CCBAS932</strain>
    </source>
</reference>
<dbReference type="Pfam" id="PF11905">
    <property type="entry name" value="DUF3425"/>
    <property type="match status" value="1"/>
</dbReference>
<feature type="domain" description="BZIP" evidence="2">
    <location>
        <begin position="38"/>
        <end position="53"/>
    </location>
</feature>
<evidence type="ECO:0000259" key="2">
    <source>
        <dbReference type="PROSITE" id="PS00036"/>
    </source>
</evidence>
<dbReference type="OrthoDB" id="2245989at2759"/>